<gene>
    <name evidence="2" type="ORF">M569_05130</name>
</gene>
<dbReference type="AlphaFoldDB" id="S8CXB6"/>
<dbReference type="Proteomes" id="UP000015453">
    <property type="component" value="Unassembled WGS sequence"/>
</dbReference>
<dbReference type="EMBL" id="AUSU01002038">
    <property type="protein sequence ID" value="EPS69636.1"/>
    <property type="molecule type" value="Genomic_DNA"/>
</dbReference>
<keyword evidence="3" id="KW-1185">Reference proteome</keyword>
<proteinExistence type="predicted"/>
<name>S8CXB6_9LAMI</name>
<protein>
    <submittedName>
        <fullName evidence="2">Uncharacterized protein</fullName>
    </submittedName>
</protein>
<comment type="caution">
    <text evidence="2">The sequence shown here is derived from an EMBL/GenBank/DDBJ whole genome shotgun (WGS) entry which is preliminary data.</text>
</comment>
<feature type="compositionally biased region" description="Gly residues" evidence="1">
    <location>
        <begin position="65"/>
        <end position="79"/>
    </location>
</feature>
<feature type="region of interest" description="Disordered" evidence="1">
    <location>
        <begin position="48"/>
        <end position="109"/>
    </location>
</feature>
<accession>S8CXB6</accession>
<sequence length="109" mass="11489">MFTRIYCSSVLKRKLLDCLSIALRLKVLFMLLQFGPSVSVCFMARAGRGGSQCGGRANSAPLVPSGGGVHGHSGNGGRGRTVTSSDERCEQRRTSTSGDDGGQRRGGLK</sequence>
<evidence type="ECO:0000256" key="1">
    <source>
        <dbReference type="SAM" id="MobiDB-lite"/>
    </source>
</evidence>
<organism evidence="2 3">
    <name type="scientific">Genlisea aurea</name>
    <dbReference type="NCBI Taxonomy" id="192259"/>
    <lineage>
        <taxon>Eukaryota</taxon>
        <taxon>Viridiplantae</taxon>
        <taxon>Streptophyta</taxon>
        <taxon>Embryophyta</taxon>
        <taxon>Tracheophyta</taxon>
        <taxon>Spermatophyta</taxon>
        <taxon>Magnoliopsida</taxon>
        <taxon>eudicotyledons</taxon>
        <taxon>Gunneridae</taxon>
        <taxon>Pentapetalae</taxon>
        <taxon>asterids</taxon>
        <taxon>lamiids</taxon>
        <taxon>Lamiales</taxon>
        <taxon>Lentibulariaceae</taxon>
        <taxon>Genlisea</taxon>
    </lineage>
</organism>
<evidence type="ECO:0000313" key="2">
    <source>
        <dbReference type="EMBL" id="EPS69636.1"/>
    </source>
</evidence>
<reference evidence="2 3" key="1">
    <citation type="journal article" date="2013" name="BMC Genomics">
        <title>The miniature genome of a carnivorous plant Genlisea aurea contains a low number of genes and short non-coding sequences.</title>
        <authorList>
            <person name="Leushkin E.V."/>
            <person name="Sutormin R.A."/>
            <person name="Nabieva E.R."/>
            <person name="Penin A.A."/>
            <person name="Kondrashov A.S."/>
            <person name="Logacheva M.D."/>
        </authorList>
    </citation>
    <scope>NUCLEOTIDE SEQUENCE [LARGE SCALE GENOMIC DNA]</scope>
</reference>
<evidence type="ECO:0000313" key="3">
    <source>
        <dbReference type="Proteomes" id="UP000015453"/>
    </source>
</evidence>